<feature type="transmembrane region" description="Helical" evidence="8">
    <location>
        <begin position="265"/>
        <end position="291"/>
    </location>
</feature>
<evidence type="ECO:0000259" key="9">
    <source>
        <dbReference type="PROSITE" id="PS50262"/>
    </source>
</evidence>
<keyword evidence="4" id="KW-0297">G-protein coupled receptor</keyword>
<dbReference type="GO" id="GO:0004930">
    <property type="term" value="F:G protein-coupled receptor activity"/>
    <property type="evidence" value="ECO:0007669"/>
    <property type="project" value="UniProtKB-KW"/>
</dbReference>
<dbReference type="InterPro" id="IPR000276">
    <property type="entry name" value="GPCR_Rhodpsn"/>
</dbReference>
<dbReference type="AlphaFoldDB" id="A0A1W0WPN2"/>
<evidence type="ECO:0000256" key="4">
    <source>
        <dbReference type="ARBA" id="ARBA00023040"/>
    </source>
</evidence>
<dbReference type="CDD" id="cd00637">
    <property type="entry name" value="7tm_classA_rhodopsin-like"/>
    <property type="match status" value="1"/>
</dbReference>
<feature type="transmembrane region" description="Helical" evidence="8">
    <location>
        <begin position="36"/>
        <end position="56"/>
    </location>
</feature>
<sequence>MNASYHNSTNRTLLLPSVFPIHLCISPTAYKAIAGITAPFVAVNICMNVAIITTFLKRRRLITPFTVNIMALSFIGIIHGLVFYPQVTVRPIFDNWLNQPFSCAVFQYTMWVIPALTLMQDVVICLDRWVALLAPMWYRSDNKLKYSLMATAIVIVWVHVWYLPLNILNFHTPMAARFGCDSTIYPVYRLVVGTMVTSIPQLLAYGSYVVLLGLLWRRRSHRLGVSQVVVSYVTRSSAVCQSVAGVESVAETVRRNRAEQSNNRLTIVLISVKLVAITCVTVPSSMLMLAAAVQRLPPRCTWDAFHLSEQLLSVAQIPEPFIYLFTLDKLRTEFCDVFRIGITRSPRLSRQTYHH</sequence>
<dbReference type="PANTHER" id="PTHR24243:SF208">
    <property type="entry name" value="PYROKININ-1 RECEPTOR"/>
    <property type="match status" value="1"/>
</dbReference>
<keyword evidence="3 8" id="KW-1133">Transmembrane helix</keyword>
<evidence type="ECO:0000313" key="11">
    <source>
        <dbReference type="Proteomes" id="UP000192578"/>
    </source>
</evidence>
<proteinExistence type="predicted"/>
<keyword evidence="2 8" id="KW-0812">Transmembrane</keyword>
<evidence type="ECO:0000256" key="7">
    <source>
        <dbReference type="ARBA" id="ARBA00023224"/>
    </source>
</evidence>
<name>A0A1W0WPN2_HYPEX</name>
<dbReference type="PANTHER" id="PTHR24243">
    <property type="entry name" value="G-PROTEIN COUPLED RECEPTOR"/>
    <property type="match status" value="1"/>
</dbReference>
<reference evidence="11" key="1">
    <citation type="submission" date="2017-01" db="EMBL/GenBank/DDBJ databases">
        <title>Comparative genomics of anhydrobiosis in the tardigrade Hypsibius dujardini.</title>
        <authorList>
            <person name="Yoshida Y."/>
            <person name="Koutsovoulos G."/>
            <person name="Laetsch D."/>
            <person name="Stevens L."/>
            <person name="Kumar S."/>
            <person name="Horikawa D."/>
            <person name="Ishino K."/>
            <person name="Komine S."/>
            <person name="Tomita M."/>
            <person name="Blaxter M."/>
            <person name="Arakawa K."/>
        </authorList>
    </citation>
    <scope>NUCLEOTIDE SEQUENCE [LARGE SCALE GENOMIC DNA]</scope>
    <source>
        <strain evidence="11">Z151</strain>
    </source>
</reference>
<comment type="subcellular location">
    <subcellularLocation>
        <location evidence="1">Membrane</location>
        <topology evidence="1">Multi-pass membrane protein</topology>
    </subcellularLocation>
</comment>
<comment type="caution">
    <text evidence="10">The sequence shown here is derived from an EMBL/GenBank/DDBJ whole genome shotgun (WGS) entry which is preliminary data.</text>
</comment>
<dbReference type="InterPro" id="IPR017452">
    <property type="entry name" value="GPCR_Rhodpsn_7TM"/>
</dbReference>
<dbReference type="EMBL" id="MTYJ01000066">
    <property type="protein sequence ID" value="OQV17103.1"/>
    <property type="molecule type" value="Genomic_DNA"/>
</dbReference>
<dbReference type="SUPFAM" id="SSF81321">
    <property type="entry name" value="Family A G protein-coupled receptor-like"/>
    <property type="match status" value="1"/>
</dbReference>
<dbReference type="PROSITE" id="PS50262">
    <property type="entry name" value="G_PROTEIN_RECEP_F1_2"/>
    <property type="match status" value="1"/>
</dbReference>
<evidence type="ECO:0000313" key="10">
    <source>
        <dbReference type="EMBL" id="OQV17103.1"/>
    </source>
</evidence>
<evidence type="ECO:0000256" key="8">
    <source>
        <dbReference type="SAM" id="Phobius"/>
    </source>
</evidence>
<feature type="transmembrane region" description="Helical" evidence="8">
    <location>
        <begin position="105"/>
        <end position="126"/>
    </location>
</feature>
<dbReference type="Gene3D" id="1.20.1070.10">
    <property type="entry name" value="Rhodopsin 7-helix transmembrane proteins"/>
    <property type="match status" value="1"/>
</dbReference>
<evidence type="ECO:0000256" key="3">
    <source>
        <dbReference type="ARBA" id="ARBA00022989"/>
    </source>
</evidence>
<feature type="domain" description="G-protein coupled receptors family 1 profile" evidence="9">
    <location>
        <begin position="47"/>
        <end position="323"/>
    </location>
</feature>
<evidence type="ECO:0000256" key="6">
    <source>
        <dbReference type="ARBA" id="ARBA00023170"/>
    </source>
</evidence>
<keyword evidence="11" id="KW-1185">Reference proteome</keyword>
<keyword evidence="6" id="KW-0675">Receptor</keyword>
<evidence type="ECO:0000256" key="1">
    <source>
        <dbReference type="ARBA" id="ARBA00004141"/>
    </source>
</evidence>
<protein>
    <recommendedName>
        <fullName evidence="9">G-protein coupled receptors family 1 profile domain-containing protein</fullName>
    </recommendedName>
</protein>
<keyword evidence="7" id="KW-0807">Transducer</keyword>
<keyword evidence="5 8" id="KW-0472">Membrane</keyword>
<organism evidence="10 11">
    <name type="scientific">Hypsibius exemplaris</name>
    <name type="common">Freshwater tardigrade</name>
    <dbReference type="NCBI Taxonomy" id="2072580"/>
    <lineage>
        <taxon>Eukaryota</taxon>
        <taxon>Metazoa</taxon>
        <taxon>Ecdysozoa</taxon>
        <taxon>Tardigrada</taxon>
        <taxon>Eutardigrada</taxon>
        <taxon>Parachela</taxon>
        <taxon>Hypsibioidea</taxon>
        <taxon>Hypsibiidae</taxon>
        <taxon>Hypsibius</taxon>
    </lineage>
</organism>
<feature type="transmembrane region" description="Helical" evidence="8">
    <location>
        <begin position="146"/>
        <end position="167"/>
    </location>
</feature>
<evidence type="ECO:0000256" key="5">
    <source>
        <dbReference type="ARBA" id="ARBA00023136"/>
    </source>
</evidence>
<feature type="transmembrane region" description="Helical" evidence="8">
    <location>
        <begin position="65"/>
        <end position="85"/>
    </location>
</feature>
<evidence type="ECO:0000256" key="2">
    <source>
        <dbReference type="ARBA" id="ARBA00022692"/>
    </source>
</evidence>
<dbReference type="Proteomes" id="UP000192578">
    <property type="component" value="Unassembled WGS sequence"/>
</dbReference>
<dbReference type="GO" id="GO:0016020">
    <property type="term" value="C:membrane"/>
    <property type="evidence" value="ECO:0007669"/>
    <property type="project" value="UniProtKB-SubCell"/>
</dbReference>
<gene>
    <name evidence="10" type="ORF">BV898_08819</name>
</gene>
<accession>A0A1W0WPN2</accession>
<feature type="transmembrane region" description="Helical" evidence="8">
    <location>
        <begin position="187"/>
        <end position="216"/>
    </location>
</feature>
<dbReference type="Pfam" id="PF00001">
    <property type="entry name" value="7tm_1"/>
    <property type="match status" value="1"/>
</dbReference>